<name>A0A6A5Z6W2_9PLEO</name>
<organism evidence="2 3">
    <name type="scientific">Lophiotrema nucula</name>
    <dbReference type="NCBI Taxonomy" id="690887"/>
    <lineage>
        <taxon>Eukaryota</taxon>
        <taxon>Fungi</taxon>
        <taxon>Dikarya</taxon>
        <taxon>Ascomycota</taxon>
        <taxon>Pezizomycotina</taxon>
        <taxon>Dothideomycetes</taxon>
        <taxon>Pleosporomycetidae</taxon>
        <taxon>Pleosporales</taxon>
        <taxon>Lophiotremataceae</taxon>
        <taxon>Lophiotrema</taxon>
    </lineage>
</organism>
<accession>A0A6A5Z6W2</accession>
<dbReference type="OrthoDB" id="407617at2759"/>
<feature type="compositionally biased region" description="Polar residues" evidence="1">
    <location>
        <begin position="1"/>
        <end position="11"/>
    </location>
</feature>
<proteinExistence type="predicted"/>
<feature type="region of interest" description="Disordered" evidence="1">
    <location>
        <begin position="66"/>
        <end position="93"/>
    </location>
</feature>
<dbReference type="AlphaFoldDB" id="A0A6A5Z6W2"/>
<reference evidence="2" key="1">
    <citation type="journal article" date="2020" name="Stud. Mycol.">
        <title>101 Dothideomycetes genomes: a test case for predicting lifestyles and emergence of pathogens.</title>
        <authorList>
            <person name="Haridas S."/>
            <person name="Albert R."/>
            <person name="Binder M."/>
            <person name="Bloem J."/>
            <person name="Labutti K."/>
            <person name="Salamov A."/>
            <person name="Andreopoulos B."/>
            <person name="Baker S."/>
            <person name="Barry K."/>
            <person name="Bills G."/>
            <person name="Bluhm B."/>
            <person name="Cannon C."/>
            <person name="Castanera R."/>
            <person name="Culley D."/>
            <person name="Daum C."/>
            <person name="Ezra D."/>
            <person name="Gonzalez J."/>
            <person name="Henrissat B."/>
            <person name="Kuo A."/>
            <person name="Liang C."/>
            <person name="Lipzen A."/>
            <person name="Lutzoni F."/>
            <person name="Magnuson J."/>
            <person name="Mondo S."/>
            <person name="Nolan M."/>
            <person name="Ohm R."/>
            <person name="Pangilinan J."/>
            <person name="Park H.-J."/>
            <person name="Ramirez L."/>
            <person name="Alfaro M."/>
            <person name="Sun H."/>
            <person name="Tritt A."/>
            <person name="Yoshinaga Y."/>
            <person name="Zwiers L.-H."/>
            <person name="Turgeon B."/>
            <person name="Goodwin S."/>
            <person name="Spatafora J."/>
            <person name="Crous P."/>
            <person name="Grigoriev I."/>
        </authorList>
    </citation>
    <scope>NUCLEOTIDE SEQUENCE</scope>
    <source>
        <strain evidence="2">CBS 627.86</strain>
    </source>
</reference>
<gene>
    <name evidence="2" type="ORF">BDV96DRAFT_646208</name>
</gene>
<dbReference type="EMBL" id="ML977323">
    <property type="protein sequence ID" value="KAF2115190.1"/>
    <property type="molecule type" value="Genomic_DNA"/>
</dbReference>
<evidence type="ECO:0000313" key="2">
    <source>
        <dbReference type="EMBL" id="KAF2115190.1"/>
    </source>
</evidence>
<evidence type="ECO:0000313" key="3">
    <source>
        <dbReference type="Proteomes" id="UP000799770"/>
    </source>
</evidence>
<sequence length="269" mass="29568">MPQTEGTTTPNLEKMTSIGSGDDVPSPPHPTPVAEARDEVDSIPAMDMSRVSNTLETIAEDVNEAALPSPPVNTPEALLSPAPSVKQGRGRGFSVLGDRLQLKHNERRRYGITDTECDSSIAEEDSHLDSAGKKLFSPPLPSPASMDVPIVLGAPTTNPPHHEYLDRSAGHDLGDPPSPRMINGSMEEARGHAKNKQSIAGVTENSNWADDIEQDFDNVLKRLEQLAQDEAELGQSMTREEYYMRRLRRFLTSRDRMVPVTLEAIHEEK</sequence>
<keyword evidence="3" id="KW-1185">Reference proteome</keyword>
<feature type="region of interest" description="Disordered" evidence="1">
    <location>
        <begin position="1"/>
        <end position="44"/>
    </location>
</feature>
<protein>
    <submittedName>
        <fullName evidence="2">Uncharacterized protein</fullName>
    </submittedName>
</protein>
<dbReference type="Proteomes" id="UP000799770">
    <property type="component" value="Unassembled WGS sequence"/>
</dbReference>
<evidence type="ECO:0000256" key="1">
    <source>
        <dbReference type="SAM" id="MobiDB-lite"/>
    </source>
</evidence>